<gene>
    <name evidence="1" type="ORF">A1OE_1161</name>
</gene>
<keyword evidence="2" id="KW-1185">Reference proteome</keyword>
<dbReference type="AlphaFoldDB" id="K7YS17"/>
<dbReference type="Proteomes" id="UP000010077">
    <property type="component" value="Chromosome"/>
</dbReference>
<protein>
    <submittedName>
        <fullName evidence="1">Uncharacterized protein</fullName>
    </submittedName>
</protein>
<dbReference type="HOGENOM" id="CLU_3197414_0_0_5"/>
<proteinExistence type="predicted"/>
<name>K7YS17_9PROT</name>
<sequence>MISCVKAIKLYNCCISLLKFLGKLIIISMNMKIHNLSFKKKSSYA</sequence>
<evidence type="ECO:0000313" key="1">
    <source>
        <dbReference type="EMBL" id="AFX99339.1"/>
    </source>
</evidence>
<evidence type="ECO:0000313" key="2">
    <source>
        <dbReference type="Proteomes" id="UP000010077"/>
    </source>
</evidence>
<organism evidence="1 2">
    <name type="scientific">Candidatus Endolissoclinum faulkneri L2</name>
    <dbReference type="NCBI Taxonomy" id="1193729"/>
    <lineage>
        <taxon>Bacteria</taxon>
        <taxon>Pseudomonadati</taxon>
        <taxon>Pseudomonadota</taxon>
        <taxon>Alphaproteobacteria</taxon>
        <taxon>Rhodospirillales</taxon>
        <taxon>Rhodospirillaceae</taxon>
        <taxon>Candidatus Endolissoclinum</taxon>
    </lineage>
</organism>
<dbReference type="KEGG" id="thal:A1OE_1161"/>
<dbReference type="EMBL" id="CP003539">
    <property type="protein sequence ID" value="AFX99339.1"/>
    <property type="molecule type" value="Genomic_DNA"/>
</dbReference>
<accession>K7YS17</accession>
<reference evidence="1 2" key="1">
    <citation type="journal article" date="2012" name="Proc. Natl. Acad. Sci. U.S.A.">
        <title>Genome streamlining and chemical defense in a coral reef symbiosis.</title>
        <authorList>
            <person name="Kwan J.C."/>
            <person name="Donia M.S."/>
            <person name="Han A.W."/>
            <person name="Hirose E."/>
            <person name="Haygood M.G."/>
            <person name="Schmidt E.W."/>
        </authorList>
    </citation>
    <scope>NUCLEOTIDE SEQUENCE [LARGE SCALE GENOMIC DNA]</scope>
    <source>
        <strain evidence="1 2">L2</strain>
    </source>
</reference>